<comment type="caution">
    <text evidence="1">The sequence shown here is derived from an EMBL/GenBank/DDBJ whole genome shotgun (WGS) entry which is preliminary data.</text>
</comment>
<gene>
    <name evidence="1" type="ORF">PECAL_2P06260</name>
</gene>
<evidence type="ECO:0000313" key="1">
    <source>
        <dbReference type="EMBL" id="CAH0367594.1"/>
    </source>
</evidence>
<proteinExistence type="predicted"/>
<dbReference type="EMBL" id="CAKKNE010000002">
    <property type="protein sequence ID" value="CAH0367594.1"/>
    <property type="molecule type" value="Genomic_DNA"/>
</dbReference>
<dbReference type="Proteomes" id="UP000789595">
    <property type="component" value="Unassembled WGS sequence"/>
</dbReference>
<organism evidence="1 2">
    <name type="scientific">Pelagomonas calceolata</name>
    <dbReference type="NCBI Taxonomy" id="35677"/>
    <lineage>
        <taxon>Eukaryota</taxon>
        <taxon>Sar</taxon>
        <taxon>Stramenopiles</taxon>
        <taxon>Ochrophyta</taxon>
        <taxon>Pelagophyceae</taxon>
        <taxon>Pelagomonadales</taxon>
        <taxon>Pelagomonadaceae</taxon>
        <taxon>Pelagomonas</taxon>
    </lineage>
</organism>
<accession>A0A8J2SJB4</accession>
<evidence type="ECO:0000313" key="2">
    <source>
        <dbReference type="Proteomes" id="UP000789595"/>
    </source>
</evidence>
<reference evidence="1" key="1">
    <citation type="submission" date="2021-11" db="EMBL/GenBank/DDBJ databases">
        <authorList>
            <consortium name="Genoscope - CEA"/>
            <person name="William W."/>
        </authorList>
    </citation>
    <scope>NUCLEOTIDE SEQUENCE</scope>
</reference>
<protein>
    <recommendedName>
        <fullName evidence="3">N-acetyltransferase domain-containing protein</fullName>
    </recommendedName>
</protein>
<name>A0A8J2SJB4_9STRA</name>
<keyword evidence="2" id="KW-1185">Reference proteome</keyword>
<evidence type="ECO:0008006" key="3">
    <source>
        <dbReference type="Google" id="ProtNLM"/>
    </source>
</evidence>
<dbReference type="InterPro" id="IPR016181">
    <property type="entry name" value="Acyl_CoA_acyltransferase"/>
</dbReference>
<sequence>MSSSISRHLGQPIRACSAASRLELKNAMAGHLAGLRIEEDADAASTDAQPTPGSLFRETLARVAARTERTAPPPPPPIVTKAPNAAAFLKVAAPMLLPRADFEFMTLELAAAAAARCPSGGDYFVVRSGADAVLGALRPPIGDGTLRLCGDGNDGVAMQAALLLAECLAEAEANVKQVSGPASLAEAFSRQLAFRRRWKAPEKTGGLRIFSRRRPAEEAGRPELVTGESRSAATVIEWLDACEVEAGIDAAQRTPGRVALERFGGVYVRRQKDGELACICGVVGQATSPGGRRIGLVYTPPSLRRAGHATELVKSVTSVLLDDRTGPGFATVVVPAGALDGLWTRAGYCHVGDTAEYRLDPAPRALPTDAVDDDSETVQ</sequence>
<dbReference type="SUPFAM" id="SSF55729">
    <property type="entry name" value="Acyl-CoA N-acyltransferases (Nat)"/>
    <property type="match status" value="1"/>
</dbReference>
<dbReference type="AlphaFoldDB" id="A0A8J2SJB4"/>